<feature type="transmembrane region" description="Helical" evidence="5">
    <location>
        <begin position="12"/>
        <end position="36"/>
    </location>
</feature>
<dbReference type="AlphaFoldDB" id="A0A9W9G145"/>
<evidence type="ECO:0000313" key="7">
    <source>
        <dbReference type="Proteomes" id="UP001149074"/>
    </source>
</evidence>
<evidence type="ECO:0008006" key="8">
    <source>
        <dbReference type="Google" id="ProtNLM"/>
    </source>
</evidence>
<dbReference type="GO" id="GO:0016020">
    <property type="term" value="C:membrane"/>
    <property type="evidence" value="ECO:0007669"/>
    <property type="project" value="UniProtKB-SubCell"/>
</dbReference>
<comment type="caution">
    <text evidence="6">The sequence shown here is derived from an EMBL/GenBank/DDBJ whole genome shotgun (WGS) entry which is preliminary data.</text>
</comment>
<evidence type="ECO:0000256" key="2">
    <source>
        <dbReference type="ARBA" id="ARBA00022692"/>
    </source>
</evidence>
<dbReference type="RefSeq" id="XP_056478154.1">
    <property type="nucleotide sequence ID" value="XM_056615182.1"/>
</dbReference>
<dbReference type="Gene3D" id="1.20.1250.20">
    <property type="entry name" value="MFS general substrate transporter like domains"/>
    <property type="match status" value="1"/>
</dbReference>
<dbReference type="EMBL" id="JAPQKI010000003">
    <property type="protein sequence ID" value="KAJ5110043.1"/>
    <property type="molecule type" value="Genomic_DNA"/>
</dbReference>
<sequence>MGRGNFLQLSQTIFTVFPCFFLFGYNQVVVGGLVSFHSWTEVFPQLDTHNFWIQMTGAQVISTYSTTIFEDNLNLSDGVTRILAATALTWKCLASFITFFTIDRFGRRKLFLFCGVGITLCMMSMAITSSFSSTNRGAAIGSTVFVFLFNFFFPIGFLGPSFLYCTEVAPIRLRVAMTSISLANHWIWNFLVQMVTPVALATIGYRYYIVYTVIGLTYAGSVYFFYPETMDQSLEQLEDLFQQDISIFDTVRLSKRLTSLPRGSLGQIEDSKAVSEQIEDSRPDTV</sequence>
<proteinExistence type="predicted"/>
<gene>
    <name evidence="6" type="ORF">N7532_002688</name>
</gene>
<name>A0A9W9G145_9EURO</name>
<dbReference type="InterPro" id="IPR005829">
    <property type="entry name" value="Sugar_transporter_CS"/>
</dbReference>
<reference evidence="6" key="2">
    <citation type="journal article" date="2023" name="IMA Fungus">
        <title>Comparative genomic study of the Penicillium genus elucidates a diverse pangenome and 15 lateral gene transfer events.</title>
        <authorList>
            <person name="Petersen C."/>
            <person name="Sorensen T."/>
            <person name="Nielsen M.R."/>
            <person name="Sondergaard T.E."/>
            <person name="Sorensen J.L."/>
            <person name="Fitzpatrick D.A."/>
            <person name="Frisvad J.C."/>
            <person name="Nielsen K.L."/>
        </authorList>
    </citation>
    <scope>NUCLEOTIDE SEQUENCE</scope>
    <source>
        <strain evidence="6">IBT 30761</strain>
    </source>
</reference>
<dbReference type="GO" id="GO:0005351">
    <property type="term" value="F:carbohydrate:proton symporter activity"/>
    <property type="evidence" value="ECO:0007669"/>
    <property type="project" value="TreeGrafter"/>
</dbReference>
<dbReference type="InterPro" id="IPR050360">
    <property type="entry name" value="MFS_Sugar_Transporters"/>
</dbReference>
<keyword evidence="2 5" id="KW-0812">Transmembrane</keyword>
<feature type="transmembrane region" description="Helical" evidence="5">
    <location>
        <begin position="208"/>
        <end position="226"/>
    </location>
</feature>
<feature type="transmembrane region" description="Helical" evidence="5">
    <location>
        <begin position="82"/>
        <end position="103"/>
    </location>
</feature>
<feature type="transmembrane region" description="Helical" evidence="5">
    <location>
        <begin position="137"/>
        <end position="159"/>
    </location>
</feature>
<keyword evidence="7" id="KW-1185">Reference proteome</keyword>
<organism evidence="6 7">
    <name type="scientific">Penicillium argentinense</name>
    <dbReference type="NCBI Taxonomy" id="1131581"/>
    <lineage>
        <taxon>Eukaryota</taxon>
        <taxon>Fungi</taxon>
        <taxon>Dikarya</taxon>
        <taxon>Ascomycota</taxon>
        <taxon>Pezizomycotina</taxon>
        <taxon>Eurotiomycetes</taxon>
        <taxon>Eurotiomycetidae</taxon>
        <taxon>Eurotiales</taxon>
        <taxon>Aspergillaceae</taxon>
        <taxon>Penicillium</taxon>
    </lineage>
</organism>
<keyword evidence="3 5" id="KW-1133">Transmembrane helix</keyword>
<dbReference type="Pfam" id="PF00083">
    <property type="entry name" value="Sugar_tr"/>
    <property type="match status" value="1"/>
</dbReference>
<feature type="transmembrane region" description="Helical" evidence="5">
    <location>
        <begin position="110"/>
        <end position="131"/>
    </location>
</feature>
<dbReference type="OrthoDB" id="6612291at2759"/>
<dbReference type="PROSITE" id="PS00216">
    <property type="entry name" value="SUGAR_TRANSPORT_1"/>
    <property type="match status" value="1"/>
</dbReference>
<accession>A0A9W9G145</accession>
<evidence type="ECO:0000256" key="5">
    <source>
        <dbReference type="SAM" id="Phobius"/>
    </source>
</evidence>
<evidence type="ECO:0000256" key="1">
    <source>
        <dbReference type="ARBA" id="ARBA00004141"/>
    </source>
</evidence>
<reference evidence="6" key="1">
    <citation type="submission" date="2022-11" db="EMBL/GenBank/DDBJ databases">
        <authorList>
            <person name="Petersen C."/>
        </authorList>
    </citation>
    <scope>NUCLEOTIDE SEQUENCE</scope>
    <source>
        <strain evidence="6">IBT 30761</strain>
    </source>
</reference>
<evidence type="ECO:0000256" key="3">
    <source>
        <dbReference type="ARBA" id="ARBA00022989"/>
    </source>
</evidence>
<dbReference type="InterPro" id="IPR036259">
    <property type="entry name" value="MFS_trans_sf"/>
</dbReference>
<comment type="subcellular location">
    <subcellularLocation>
        <location evidence="1">Membrane</location>
        <topology evidence="1">Multi-pass membrane protein</topology>
    </subcellularLocation>
</comment>
<dbReference type="GeneID" id="81354161"/>
<dbReference type="Proteomes" id="UP001149074">
    <property type="component" value="Unassembled WGS sequence"/>
</dbReference>
<keyword evidence="4 5" id="KW-0472">Membrane</keyword>
<dbReference type="PANTHER" id="PTHR48022:SF45">
    <property type="entry name" value="MAJOR FACILITATOR SUPERFAMILY (MFS) PROFILE DOMAIN-CONTAINING PROTEIN-RELATED"/>
    <property type="match status" value="1"/>
</dbReference>
<dbReference type="PANTHER" id="PTHR48022">
    <property type="entry name" value="PLASTIDIC GLUCOSE TRANSPORTER 4"/>
    <property type="match status" value="1"/>
</dbReference>
<dbReference type="InterPro" id="IPR005828">
    <property type="entry name" value="MFS_sugar_transport-like"/>
</dbReference>
<dbReference type="SUPFAM" id="SSF103473">
    <property type="entry name" value="MFS general substrate transporter"/>
    <property type="match status" value="1"/>
</dbReference>
<protein>
    <recommendedName>
        <fullName evidence="8">Major facilitator superfamily (MFS) profile domain-containing protein</fullName>
    </recommendedName>
</protein>
<evidence type="ECO:0000313" key="6">
    <source>
        <dbReference type="EMBL" id="KAJ5110043.1"/>
    </source>
</evidence>
<evidence type="ECO:0000256" key="4">
    <source>
        <dbReference type="ARBA" id="ARBA00023136"/>
    </source>
</evidence>